<dbReference type="AlphaFoldDB" id="A0A0A9BLD9"/>
<sequence length="31" mass="3571">MVQQEERPCLCYHVQSPLNNNGGHPGLLHLW</sequence>
<reference evidence="1" key="2">
    <citation type="journal article" date="2015" name="Data Brief">
        <title>Shoot transcriptome of the giant reed, Arundo donax.</title>
        <authorList>
            <person name="Barrero R.A."/>
            <person name="Guerrero F.D."/>
            <person name="Moolhuijzen P."/>
            <person name="Goolsby J.A."/>
            <person name="Tidwell J."/>
            <person name="Bellgard S.E."/>
            <person name="Bellgard M.I."/>
        </authorList>
    </citation>
    <scope>NUCLEOTIDE SEQUENCE</scope>
    <source>
        <tissue evidence="1">Shoot tissue taken approximately 20 cm above the soil surface</tissue>
    </source>
</reference>
<proteinExistence type="predicted"/>
<accession>A0A0A9BLD9</accession>
<dbReference type="EMBL" id="GBRH01233729">
    <property type="protein sequence ID" value="JAD64166.1"/>
    <property type="molecule type" value="Transcribed_RNA"/>
</dbReference>
<name>A0A0A9BLD9_ARUDO</name>
<reference evidence="1" key="1">
    <citation type="submission" date="2014-09" db="EMBL/GenBank/DDBJ databases">
        <authorList>
            <person name="Magalhaes I.L.F."/>
            <person name="Oliveira U."/>
            <person name="Santos F.R."/>
            <person name="Vidigal T.H.D.A."/>
            <person name="Brescovit A.D."/>
            <person name="Santos A.J."/>
        </authorList>
    </citation>
    <scope>NUCLEOTIDE SEQUENCE</scope>
    <source>
        <tissue evidence="1">Shoot tissue taken approximately 20 cm above the soil surface</tissue>
    </source>
</reference>
<evidence type="ECO:0000313" key="1">
    <source>
        <dbReference type="EMBL" id="JAD64166.1"/>
    </source>
</evidence>
<organism evidence="1">
    <name type="scientific">Arundo donax</name>
    <name type="common">Giant reed</name>
    <name type="synonym">Donax arundinaceus</name>
    <dbReference type="NCBI Taxonomy" id="35708"/>
    <lineage>
        <taxon>Eukaryota</taxon>
        <taxon>Viridiplantae</taxon>
        <taxon>Streptophyta</taxon>
        <taxon>Embryophyta</taxon>
        <taxon>Tracheophyta</taxon>
        <taxon>Spermatophyta</taxon>
        <taxon>Magnoliopsida</taxon>
        <taxon>Liliopsida</taxon>
        <taxon>Poales</taxon>
        <taxon>Poaceae</taxon>
        <taxon>PACMAD clade</taxon>
        <taxon>Arundinoideae</taxon>
        <taxon>Arundineae</taxon>
        <taxon>Arundo</taxon>
    </lineage>
</organism>
<protein>
    <submittedName>
        <fullName evidence="1">Uncharacterized protein</fullName>
    </submittedName>
</protein>